<evidence type="ECO:0008006" key="3">
    <source>
        <dbReference type="Google" id="ProtNLM"/>
    </source>
</evidence>
<dbReference type="eggNOG" id="COG2980">
    <property type="taxonomic scope" value="Bacteria"/>
</dbReference>
<sequence length="184" mass="20631">MSISAPWSPDSASSRRRWLRGGLVAVLSWVVGGAGCGYSLRPPFDETIRTVYVPIFRTVNTFRRDLNLRLTEAVIREIETSTPYKVVGSPEQADYILEGEIELADKNALIQNPNNLPRQVTSMVQVSVAFFPSASSDPQRGENRIRLQEVVNFYPETGETVLTAYDKVLTKLAKRIVSNLETVW</sequence>
<dbReference type="EMBL" id="CP002353">
    <property type="protein sequence ID" value="ADV64119.1"/>
    <property type="molecule type" value="Genomic_DNA"/>
</dbReference>
<dbReference type="KEGG" id="ipa:Isop_3562"/>
<dbReference type="InParanoid" id="E8QXT2"/>
<dbReference type="HOGENOM" id="CLU_123317_0_0_0"/>
<keyword evidence="2" id="KW-1185">Reference proteome</keyword>
<protein>
    <recommendedName>
        <fullName evidence="3">LPS-assembly lipoprotein LptE</fullName>
    </recommendedName>
</protein>
<dbReference type="InterPro" id="IPR007485">
    <property type="entry name" value="LPS_assembly_LptE"/>
</dbReference>
<dbReference type="RefSeq" id="WP_013566407.1">
    <property type="nucleotide sequence ID" value="NC_014962.1"/>
</dbReference>
<dbReference type="GO" id="GO:0019867">
    <property type="term" value="C:outer membrane"/>
    <property type="evidence" value="ECO:0007669"/>
    <property type="project" value="InterPro"/>
</dbReference>
<organism evidence="1 2">
    <name type="scientific">Isosphaera pallida (strain ATCC 43644 / DSM 9630 / IS1B)</name>
    <dbReference type="NCBI Taxonomy" id="575540"/>
    <lineage>
        <taxon>Bacteria</taxon>
        <taxon>Pseudomonadati</taxon>
        <taxon>Planctomycetota</taxon>
        <taxon>Planctomycetia</taxon>
        <taxon>Isosphaerales</taxon>
        <taxon>Isosphaeraceae</taxon>
        <taxon>Isosphaera</taxon>
    </lineage>
</organism>
<evidence type="ECO:0000313" key="1">
    <source>
        <dbReference type="EMBL" id="ADV64119.1"/>
    </source>
</evidence>
<dbReference type="Proteomes" id="UP000008631">
    <property type="component" value="Chromosome"/>
</dbReference>
<reference evidence="1 2" key="2">
    <citation type="journal article" date="2011" name="Stand. Genomic Sci.">
        <title>Complete genome sequence of Isosphaera pallida type strain (IS1B).</title>
        <authorList>
            <consortium name="US DOE Joint Genome Institute (JGI-PGF)"/>
            <person name="Goker M."/>
            <person name="Cleland D."/>
            <person name="Saunders E."/>
            <person name="Lapidus A."/>
            <person name="Nolan M."/>
            <person name="Lucas S."/>
            <person name="Hammon N."/>
            <person name="Deshpande S."/>
            <person name="Cheng J.F."/>
            <person name="Tapia R."/>
            <person name="Han C."/>
            <person name="Goodwin L."/>
            <person name="Pitluck S."/>
            <person name="Liolios K."/>
            <person name="Pagani I."/>
            <person name="Ivanova N."/>
            <person name="Mavromatis K."/>
            <person name="Pati A."/>
            <person name="Chen A."/>
            <person name="Palaniappan K."/>
            <person name="Land M."/>
            <person name="Hauser L."/>
            <person name="Chang Y.J."/>
            <person name="Jeffries C.D."/>
            <person name="Detter J.C."/>
            <person name="Beck B."/>
            <person name="Woyke T."/>
            <person name="Bristow J."/>
            <person name="Eisen J.A."/>
            <person name="Markowitz V."/>
            <person name="Hugenholtz P."/>
            <person name="Kyrpides N.C."/>
            <person name="Klenk H.P."/>
        </authorList>
    </citation>
    <scope>NUCLEOTIDE SEQUENCE [LARGE SCALE GENOMIC DNA]</scope>
    <source>
        <strain evidence="2">ATCC 43644 / DSM 9630 / IS1B</strain>
    </source>
</reference>
<proteinExistence type="predicted"/>
<reference key="1">
    <citation type="submission" date="2010-11" db="EMBL/GenBank/DDBJ databases">
        <title>The complete sequence of chromosome of Isophaera pallida ATCC 43644.</title>
        <authorList>
            <consortium name="US DOE Joint Genome Institute (JGI-PGF)"/>
            <person name="Lucas S."/>
            <person name="Copeland A."/>
            <person name="Lapidus A."/>
            <person name="Bruce D."/>
            <person name="Goodwin L."/>
            <person name="Pitluck S."/>
            <person name="Kyrpides N."/>
            <person name="Mavromatis K."/>
            <person name="Pagani I."/>
            <person name="Ivanova N."/>
            <person name="Saunders E."/>
            <person name="Brettin T."/>
            <person name="Detter J.C."/>
            <person name="Han C."/>
            <person name="Tapia R."/>
            <person name="Land M."/>
            <person name="Hauser L."/>
            <person name="Markowitz V."/>
            <person name="Cheng J.-F."/>
            <person name="Hugenholtz P."/>
            <person name="Woyke T."/>
            <person name="Wu D."/>
            <person name="Eisen J.A."/>
        </authorList>
    </citation>
    <scope>NUCLEOTIDE SEQUENCE</scope>
    <source>
        <strain>ATCC 43644</strain>
    </source>
</reference>
<accession>E8QXT2</accession>
<evidence type="ECO:0000313" key="2">
    <source>
        <dbReference type="Proteomes" id="UP000008631"/>
    </source>
</evidence>
<name>E8QXT2_ISOPI</name>
<gene>
    <name evidence="1" type="ordered locus">Isop_3562</name>
</gene>
<dbReference type="GO" id="GO:0043165">
    <property type="term" value="P:Gram-negative-bacterium-type cell outer membrane assembly"/>
    <property type="evidence" value="ECO:0007669"/>
    <property type="project" value="InterPro"/>
</dbReference>
<dbReference type="OrthoDB" id="270268at2"/>
<dbReference type="STRING" id="575540.Isop_3562"/>
<dbReference type="Pfam" id="PF04390">
    <property type="entry name" value="LptE"/>
    <property type="match status" value="1"/>
</dbReference>
<dbReference type="AlphaFoldDB" id="E8QXT2"/>